<dbReference type="Pfam" id="PF00027">
    <property type="entry name" value="cNMP_binding"/>
    <property type="match status" value="1"/>
</dbReference>
<dbReference type="InterPro" id="IPR012318">
    <property type="entry name" value="HTH_CRP"/>
</dbReference>
<evidence type="ECO:0000256" key="3">
    <source>
        <dbReference type="ARBA" id="ARBA00023159"/>
    </source>
</evidence>
<gene>
    <name evidence="7" type="ORF">J34TS1_03980</name>
</gene>
<dbReference type="SUPFAM" id="SSF51206">
    <property type="entry name" value="cAMP-binding domain-like"/>
    <property type="match status" value="1"/>
</dbReference>
<evidence type="ECO:0000313" key="7">
    <source>
        <dbReference type="EMBL" id="GIO45633.1"/>
    </source>
</evidence>
<evidence type="ECO:0000259" key="6">
    <source>
        <dbReference type="PROSITE" id="PS51063"/>
    </source>
</evidence>
<comment type="caution">
    <text evidence="7">The sequence shown here is derived from an EMBL/GenBank/DDBJ whole genome shotgun (WGS) entry which is preliminary data.</text>
</comment>
<dbReference type="InterPro" id="IPR000595">
    <property type="entry name" value="cNMP-bd_dom"/>
</dbReference>
<keyword evidence="8" id="KW-1185">Reference proteome</keyword>
<dbReference type="GO" id="GO:0006355">
    <property type="term" value="P:regulation of DNA-templated transcription"/>
    <property type="evidence" value="ECO:0007669"/>
    <property type="project" value="InterPro"/>
</dbReference>
<dbReference type="PROSITE" id="PS50042">
    <property type="entry name" value="CNMP_BINDING_3"/>
    <property type="match status" value="1"/>
</dbReference>
<dbReference type="InterPro" id="IPR018490">
    <property type="entry name" value="cNMP-bd_dom_sf"/>
</dbReference>
<feature type="domain" description="HTH crp-type" evidence="6">
    <location>
        <begin position="109"/>
        <end position="179"/>
    </location>
</feature>
<dbReference type="Proteomes" id="UP000682811">
    <property type="component" value="Unassembled WGS sequence"/>
</dbReference>
<keyword evidence="4" id="KW-0804">Transcription</keyword>
<dbReference type="Gene3D" id="1.10.10.10">
    <property type="entry name" value="Winged helix-like DNA-binding domain superfamily/Winged helix DNA-binding domain"/>
    <property type="match status" value="1"/>
</dbReference>
<reference evidence="7 8" key="1">
    <citation type="submission" date="2021-03" db="EMBL/GenBank/DDBJ databases">
        <title>Antimicrobial resistance genes in bacteria isolated from Japanese honey, and their potential for conferring macrolide and lincosamide resistance in the American foulbrood pathogen Paenibacillus larvae.</title>
        <authorList>
            <person name="Okamoto M."/>
            <person name="Kumagai M."/>
            <person name="Kanamori H."/>
            <person name="Takamatsu D."/>
        </authorList>
    </citation>
    <scope>NUCLEOTIDE SEQUENCE [LARGE SCALE GENOMIC DNA]</scope>
    <source>
        <strain evidence="7 8">J34TS1</strain>
    </source>
</reference>
<keyword evidence="3" id="KW-0010">Activator</keyword>
<dbReference type="Gene3D" id="2.60.120.10">
    <property type="entry name" value="Jelly Rolls"/>
    <property type="match status" value="1"/>
</dbReference>
<dbReference type="CDD" id="cd00038">
    <property type="entry name" value="CAP_ED"/>
    <property type="match status" value="1"/>
</dbReference>
<dbReference type="InterPro" id="IPR036388">
    <property type="entry name" value="WH-like_DNA-bd_sf"/>
</dbReference>
<proteinExistence type="predicted"/>
<dbReference type="PROSITE" id="PS51063">
    <property type="entry name" value="HTH_CRP_2"/>
    <property type="match status" value="1"/>
</dbReference>
<evidence type="ECO:0000313" key="8">
    <source>
        <dbReference type="Proteomes" id="UP000682811"/>
    </source>
</evidence>
<name>A0A919YAN0_9BACL</name>
<dbReference type="GO" id="GO:0003677">
    <property type="term" value="F:DNA binding"/>
    <property type="evidence" value="ECO:0007669"/>
    <property type="project" value="UniProtKB-KW"/>
</dbReference>
<keyword evidence="1" id="KW-0805">Transcription regulation</keyword>
<dbReference type="Pfam" id="PF13545">
    <property type="entry name" value="HTH_Crp_2"/>
    <property type="match status" value="1"/>
</dbReference>
<accession>A0A919YAN0</accession>
<evidence type="ECO:0000256" key="2">
    <source>
        <dbReference type="ARBA" id="ARBA00023125"/>
    </source>
</evidence>
<feature type="domain" description="Cyclic nucleotide-binding" evidence="5">
    <location>
        <begin position="1"/>
        <end position="74"/>
    </location>
</feature>
<dbReference type="EMBL" id="BORT01000001">
    <property type="protein sequence ID" value="GIO45633.1"/>
    <property type="molecule type" value="Genomic_DNA"/>
</dbReference>
<dbReference type="SUPFAM" id="SSF46785">
    <property type="entry name" value="Winged helix' DNA-binding domain"/>
    <property type="match status" value="1"/>
</dbReference>
<keyword evidence="2" id="KW-0238">DNA-binding</keyword>
<sequence>MLFQQDAMYDRFCILLDGVADINIIGEHGKKYSQATYSAGDMIGEIEIYDLIPFVSNVEAMTDVTIMSLQRDYFLTWLQLDSNFNQYFIRRILYYNYTISKREGINILYPLHHRVCAYLLHLARSGIQYPQGITIKLNKQELSQKFAVTQRSINRILFQLRESGIIDIQKNELLIRDVKGLELETKQEARSSPTRC</sequence>
<dbReference type="InterPro" id="IPR036390">
    <property type="entry name" value="WH_DNA-bd_sf"/>
</dbReference>
<evidence type="ECO:0000259" key="5">
    <source>
        <dbReference type="PROSITE" id="PS50042"/>
    </source>
</evidence>
<evidence type="ECO:0000256" key="4">
    <source>
        <dbReference type="ARBA" id="ARBA00023163"/>
    </source>
</evidence>
<dbReference type="InterPro" id="IPR014710">
    <property type="entry name" value="RmlC-like_jellyroll"/>
</dbReference>
<protein>
    <submittedName>
        <fullName evidence="7">Crp/Fnr family transcriptional regulator</fullName>
    </submittedName>
</protein>
<evidence type="ECO:0000256" key="1">
    <source>
        <dbReference type="ARBA" id="ARBA00023015"/>
    </source>
</evidence>
<dbReference type="AlphaFoldDB" id="A0A919YAN0"/>
<organism evidence="7 8">
    <name type="scientific">Paenibacillus azoreducens</name>
    <dbReference type="NCBI Taxonomy" id="116718"/>
    <lineage>
        <taxon>Bacteria</taxon>
        <taxon>Bacillati</taxon>
        <taxon>Bacillota</taxon>
        <taxon>Bacilli</taxon>
        <taxon>Bacillales</taxon>
        <taxon>Paenibacillaceae</taxon>
        <taxon>Paenibacillus</taxon>
    </lineage>
</organism>